<reference evidence="1 2" key="1">
    <citation type="journal article" date="2022" name="Plant J.">
        <title>Chromosome-level genome of Camellia lanceoleosa provides a valuable resource for understanding genome evolution and self-incompatibility.</title>
        <authorList>
            <person name="Gong W."/>
            <person name="Xiao S."/>
            <person name="Wang L."/>
            <person name="Liao Z."/>
            <person name="Chang Y."/>
            <person name="Mo W."/>
            <person name="Hu G."/>
            <person name="Li W."/>
            <person name="Zhao G."/>
            <person name="Zhu H."/>
            <person name="Hu X."/>
            <person name="Ji K."/>
            <person name="Xiang X."/>
            <person name="Song Q."/>
            <person name="Yuan D."/>
            <person name="Jin S."/>
            <person name="Zhang L."/>
        </authorList>
    </citation>
    <scope>NUCLEOTIDE SEQUENCE [LARGE SCALE GENOMIC DNA]</scope>
    <source>
        <strain evidence="1">SQ_2022a</strain>
    </source>
</reference>
<accession>A0ACC0G593</accession>
<evidence type="ECO:0000313" key="2">
    <source>
        <dbReference type="Proteomes" id="UP001060215"/>
    </source>
</evidence>
<name>A0ACC0G593_9ERIC</name>
<gene>
    <name evidence="1" type="ORF">LOK49_LG11G01325</name>
</gene>
<dbReference type="EMBL" id="CM045769">
    <property type="protein sequence ID" value="KAI7995984.1"/>
    <property type="molecule type" value="Genomic_DNA"/>
</dbReference>
<keyword evidence="2" id="KW-1185">Reference proteome</keyword>
<organism evidence="1 2">
    <name type="scientific">Camellia lanceoleosa</name>
    <dbReference type="NCBI Taxonomy" id="1840588"/>
    <lineage>
        <taxon>Eukaryota</taxon>
        <taxon>Viridiplantae</taxon>
        <taxon>Streptophyta</taxon>
        <taxon>Embryophyta</taxon>
        <taxon>Tracheophyta</taxon>
        <taxon>Spermatophyta</taxon>
        <taxon>Magnoliopsida</taxon>
        <taxon>eudicotyledons</taxon>
        <taxon>Gunneridae</taxon>
        <taxon>Pentapetalae</taxon>
        <taxon>asterids</taxon>
        <taxon>Ericales</taxon>
        <taxon>Theaceae</taxon>
        <taxon>Camellia</taxon>
    </lineage>
</organism>
<dbReference type="Proteomes" id="UP001060215">
    <property type="component" value="Chromosome 12"/>
</dbReference>
<protein>
    <submittedName>
        <fullName evidence="1">Myosin-12</fullName>
    </submittedName>
</protein>
<comment type="caution">
    <text evidence="1">The sequence shown here is derived from an EMBL/GenBank/DDBJ whole genome shotgun (WGS) entry which is preliminary data.</text>
</comment>
<proteinExistence type="predicted"/>
<sequence length="204" mass="23289">MVILWMYLWWMDGLLSLVPLLLNMFMPLLSLSVMAPAFLTVTKGLCEATEKAIAKNEDAKKFKLGDPKTYHYLNQTNCYEVANVDDAREYLETRNAMDIVGISQDKQMHDAIFRVVATILHLGNIDFVKRNEIDSSKLKDEKAHYHLQTDAELLMCDEKALEDSLCKRVIVTPDENITKPLDPASAVTSRDALAKTIYSRLFDW</sequence>
<evidence type="ECO:0000313" key="1">
    <source>
        <dbReference type="EMBL" id="KAI7995984.1"/>
    </source>
</evidence>